<proteinExistence type="inferred from homology"/>
<dbReference type="InterPro" id="IPR027417">
    <property type="entry name" value="P-loop_NTPase"/>
</dbReference>
<dbReference type="Proteomes" id="UP000826271">
    <property type="component" value="Unassembled WGS sequence"/>
</dbReference>
<dbReference type="PANTHER" id="PTHR11711">
    <property type="entry name" value="ADP RIBOSYLATION FACTOR-RELATED"/>
    <property type="match status" value="1"/>
</dbReference>
<keyword evidence="4" id="KW-0931">ER-Golgi transport</keyword>
<keyword evidence="3" id="KW-0547">Nucleotide-binding</keyword>
<evidence type="ECO:0000256" key="6">
    <source>
        <dbReference type="ARBA" id="ARBA00023134"/>
    </source>
</evidence>
<comment type="similarity">
    <text evidence="1">Belongs to the small GTPase superfamily. Arf family.</text>
</comment>
<protein>
    <submittedName>
        <fullName evidence="7">Uncharacterized protein</fullName>
    </submittedName>
</protein>
<evidence type="ECO:0000313" key="8">
    <source>
        <dbReference type="Proteomes" id="UP000826271"/>
    </source>
</evidence>
<reference evidence="7" key="1">
    <citation type="submission" date="2019-10" db="EMBL/GenBank/DDBJ databases">
        <authorList>
            <person name="Zhang R."/>
            <person name="Pan Y."/>
            <person name="Wang J."/>
            <person name="Ma R."/>
            <person name="Yu S."/>
        </authorList>
    </citation>
    <scope>NUCLEOTIDE SEQUENCE</scope>
    <source>
        <strain evidence="7">LA-IB0</strain>
        <tissue evidence="7">Leaf</tissue>
    </source>
</reference>
<organism evidence="7 8">
    <name type="scientific">Buddleja alternifolia</name>
    <dbReference type="NCBI Taxonomy" id="168488"/>
    <lineage>
        <taxon>Eukaryota</taxon>
        <taxon>Viridiplantae</taxon>
        <taxon>Streptophyta</taxon>
        <taxon>Embryophyta</taxon>
        <taxon>Tracheophyta</taxon>
        <taxon>Spermatophyta</taxon>
        <taxon>Magnoliopsida</taxon>
        <taxon>eudicotyledons</taxon>
        <taxon>Gunneridae</taxon>
        <taxon>Pentapetalae</taxon>
        <taxon>asterids</taxon>
        <taxon>lamiids</taxon>
        <taxon>Lamiales</taxon>
        <taxon>Scrophulariaceae</taxon>
        <taxon>Buddlejeae</taxon>
        <taxon>Buddleja</taxon>
    </lineage>
</organism>
<dbReference type="GO" id="GO:0016192">
    <property type="term" value="P:vesicle-mediated transport"/>
    <property type="evidence" value="ECO:0007669"/>
    <property type="project" value="UniProtKB-KW"/>
</dbReference>
<dbReference type="AlphaFoldDB" id="A0AAV6X190"/>
<evidence type="ECO:0000256" key="4">
    <source>
        <dbReference type="ARBA" id="ARBA00022892"/>
    </source>
</evidence>
<keyword evidence="2" id="KW-0519">Myristate</keyword>
<sequence>MFNENEKELREVVLLVFGDKQDLPNAMSDAEIIEKLDLDSIHQLPCTRATSGQGLYDDWLSNNNKGARLKPSV</sequence>
<comment type="caution">
    <text evidence="7">The sequence shown here is derived from an EMBL/GenBank/DDBJ whole genome shotgun (WGS) entry which is preliminary data.</text>
</comment>
<name>A0AAV6X190_9LAMI</name>
<evidence type="ECO:0000256" key="2">
    <source>
        <dbReference type="ARBA" id="ARBA00022707"/>
    </source>
</evidence>
<dbReference type="EMBL" id="WHWC01000011">
    <property type="protein sequence ID" value="KAG8373894.1"/>
    <property type="molecule type" value="Genomic_DNA"/>
</dbReference>
<keyword evidence="5" id="KW-0653">Protein transport</keyword>
<dbReference type="GO" id="GO:0005525">
    <property type="term" value="F:GTP binding"/>
    <property type="evidence" value="ECO:0007669"/>
    <property type="project" value="UniProtKB-KW"/>
</dbReference>
<dbReference type="InterPro" id="IPR006689">
    <property type="entry name" value="Small_GTPase_ARF/SAR"/>
</dbReference>
<evidence type="ECO:0000256" key="1">
    <source>
        <dbReference type="ARBA" id="ARBA00010290"/>
    </source>
</evidence>
<keyword evidence="2" id="KW-0449">Lipoprotein</keyword>
<keyword evidence="5" id="KW-0813">Transport</keyword>
<dbReference type="GO" id="GO:0015031">
    <property type="term" value="P:protein transport"/>
    <property type="evidence" value="ECO:0007669"/>
    <property type="project" value="UniProtKB-KW"/>
</dbReference>
<dbReference type="InterPro" id="IPR024156">
    <property type="entry name" value="Small_GTPase_ARF"/>
</dbReference>
<gene>
    <name evidence="7" type="ORF">BUALT_Bualt11G0072700</name>
</gene>
<accession>A0AAV6X190</accession>
<evidence type="ECO:0000256" key="5">
    <source>
        <dbReference type="ARBA" id="ARBA00022927"/>
    </source>
</evidence>
<keyword evidence="6" id="KW-0342">GTP-binding</keyword>
<dbReference type="GO" id="GO:0003924">
    <property type="term" value="F:GTPase activity"/>
    <property type="evidence" value="ECO:0007669"/>
    <property type="project" value="InterPro"/>
</dbReference>
<dbReference type="Gene3D" id="3.40.50.300">
    <property type="entry name" value="P-loop containing nucleotide triphosphate hydrolases"/>
    <property type="match status" value="1"/>
</dbReference>
<evidence type="ECO:0000313" key="7">
    <source>
        <dbReference type="EMBL" id="KAG8373894.1"/>
    </source>
</evidence>
<evidence type="ECO:0000256" key="3">
    <source>
        <dbReference type="ARBA" id="ARBA00022741"/>
    </source>
</evidence>
<dbReference type="Pfam" id="PF00025">
    <property type="entry name" value="Arf"/>
    <property type="match status" value="1"/>
</dbReference>
<keyword evidence="8" id="KW-1185">Reference proteome</keyword>